<keyword evidence="11" id="KW-0732">Signal</keyword>
<dbReference type="AlphaFoldDB" id="A0A6A6TWT6"/>
<dbReference type="SUPFAM" id="SSF53448">
    <property type="entry name" value="Nucleotide-diphospho-sugar transferases"/>
    <property type="match status" value="1"/>
</dbReference>
<dbReference type="InterPro" id="IPR013319">
    <property type="entry name" value="GH11/12"/>
</dbReference>
<feature type="transmembrane region" description="Helical" evidence="10">
    <location>
        <begin position="689"/>
        <end position="712"/>
    </location>
</feature>
<dbReference type="GO" id="GO:0000272">
    <property type="term" value="P:polysaccharide catabolic process"/>
    <property type="evidence" value="ECO:0007669"/>
    <property type="project" value="UniProtKB-KW"/>
</dbReference>
<comment type="similarity">
    <text evidence="2 8">Belongs to the glycosyl hydrolase 12 (cellulase H) family.</text>
</comment>
<keyword evidence="4" id="KW-0808">Transferase</keyword>
<accession>A0A6A6TWT6</accession>
<dbReference type="InterPro" id="IPR013320">
    <property type="entry name" value="ConA-like_dom_sf"/>
</dbReference>
<keyword evidence="8" id="KW-0326">Glycosidase</keyword>
<feature type="region of interest" description="Disordered" evidence="9">
    <location>
        <begin position="260"/>
        <end position="300"/>
    </location>
</feature>
<feature type="transmembrane region" description="Helical" evidence="10">
    <location>
        <begin position="719"/>
        <end position="739"/>
    </location>
</feature>
<evidence type="ECO:0000256" key="6">
    <source>
        <dbReference type="ARBA" id="ARBA00022989"/>
    </source>
</evidence>
<evidence type="ECO:0000256" key="1">
    <source>
        <dbReference type="ARBA" id="ARBA00004141"/>
    </source>
</evidence>
<feature type="domain" description="Glycosyltransferase 2-like" evidence="12">
    <location>
        <begin position="442"/>
        <end position="608"/>
    </location>
</feature>
<comment type="subcellular location">
    <subcellularLocation>
        <location evidence="1">Membrane</location>
        <topology evidence="1">Multi-pass membrane protein</topology>
    </subcellularLocation>
</comment>
<evidence type="ECO:0000256" key="5">
    <source>
        <dbReference type="ARBA" id="ARBA00022692"/>
    </source>
</evidence>
<feature type="signal peptide" evidence="11">
    <location>
        <begin position="1"/>
        <end position="18"/>
    </location>
</feature>
<gene>
    <name evidence="13" type="ORF">BT63DRAFT_448918</name>
</gene>
<dbReference type="EMBL" id="MU004246">
    <property type="protein sequence ID" value="KAF2663328.1"/>
    <property type="molecule type" value="Genomic_DNA"/>
</dbReference>
<dbReference type="Gene3D" id="3.90.550.10">
    <property type="entry name" value="Spore Coat Polysaccharide Biosynthesis Protein SpsA, Chain A"/>
    <property type="match status" value="1"/>
</dbReference>
<feature type="transmembrane region" description="Helical" evidence="10">
    <location>
        <begin position="364"/>
        <end position="384"/>
    </location>
</feature>
<dbReference type="InterPro" id="IPR050321">
    <property type="entry name" value="Glycosyltr_2/OpgH_subfam"/>
</dbReference>
<evidence type="ECO:0000256" key="2">
    <source>
        <dbReference type="ARBA" id="ARBA00005519"/>
    </source>
</evidence>
<dbReference type="Pfam" id="PF01670">
    <property type="entry name" value="Glyco_hydro_12"/>
    <property type="match status" value="1"/>
</dbReference>
<evidence type="ECO:0000313" key="14">
    <source>
        <dbReference type="Proteomes" id="UP000799302"/>
    </source>
</evidence>
<evidence type="ECO:0000256" key="3">
    <source>
        <dbReference type="ARBA" id="ARBA00022676"/>
    </source>
</evidence>
<dbReference type="CDD" id="cd06421">
    <property type="entry name" value="CESA_CelA_like"/>
    <property type="match status" value="1"/>
</dbReference>
<dbReference type="InterPro" id="IPR001173">
    <property type="entry name" value="Glyco_trans_2-like"/>
</dbReference>
<keyword evidence="8" id="KW-0119">Carbohydrate metabolism</keyword>
<keyword evidence="7 10" id="KW-0472">Membrane</keyword>
<evidence type="ECO:0000256" key="4">
    <source>
        <dbReference type="ARBA" id="ARBA00022679"/>
    </source>
</evidence>
<proteinExistence type="inferred from homology"/>
<dbReference type="InterPro" id="IPR029044">
    <property type="entry name" value="Nucleotide-diphossugar_trans"/>
</dbReference>
<organism evidence="13 14">
    <name type="scientific">Microthyrium microscopicum</name>
    <dbReference type="NCBI Taxonomy" id="703497"/>
    <lineage>
        <taxon>Eukaryota</taxon>
        <taxon>Fungi</taxon>
        <taxon>Dikarya</taxon>
        <taxon>Ascomycota</taxon>
        <taxon>Pezizomycotina</taxon>
        <taxon>Dothideomycetes</taxon>
        <taxon>Dothideomycetes incertae sedis</taxon>
        <taxon>Microthyriales</taxon>
        <taxon>Microthyriaceae</taxon>
        <taxon>Microthyrium</taxon>
    </lineage>
</organism>
<evidence type="ECO:0000256" key="10">
    <source>
        <dbReference type="SAM" id="Phobius"/>
    </source>
</evidence>
<keyword evidence="14" id="KW-1185">Reference proteome</keyword>
<keyword evidence="5 10" id="KW-0812">Transmembrane</keyword>
<evidence type="ECO:0000256" key="7">
    <source>
        <dbReference type="ARBA" id="ARBA00023136"/>
    </source>
</evidence>
<dbReference type="GO" id="GO:0016020">
    <property type="term" value="C:membrane"/>
    <property type="evidence" value="ECO:0007669"/>
    <property type="project" value="UniProtKB-SubCell"/>
</dbReference>
<dbReference type="PANTHER" id="PTHR43867">
    <property type="entry name" value="CELLULOSE SYNTHASE CATALYTIC SUBUNIT A [UDP-FORMING]"/>
    <property type="match status" value="1"/>
</dbReference>
<evidence type="ECO:0000313" key="13">
    <source>
        <dbReference type="EMBL" id="KAF2663328.1"/>
    </source>
</evidence>
<keyword evidence="3" id="KW-0328">Glycosyltransferase</keyword>
<sequence>MRTNTILSLGLLVSAVVGDSAIGPTTTCSSTGLVNTKPGNLIFVANAWNADSNGSQCLSVSDDATQFSVTWEWPSKRTAVRSYPHVQFKSKALPAPIADISKIQLKGTWSVATTAPSLESTDLLANIAWDLFADPDATLAGNENKAGYEIMFWTGSYGHPQPLGLKEGPCLNTTINDIAYSLYCGTNPNRGLKTFSWLPATNVTTFDIDFNPMLQALVTNGWVPANTYVGMVGFGTEAFYASDNITFTASNYGVDIEATNATTSSGGSLKPSSTSSGASTSSTNGGSKTNGHATPTSVDQKEISNISEAGELGFESSAPRKRGPFSRLYRWFRRSYCPSEEPALILPTAPTDKEKYLYLHTNRIPLYIVGIFAFLSLSAGMWLFVICSKYIYWFGAFTILLQLYLTISYWVGVCGKDWDFEAHKEVLSKNVLTAENAPSVDILLPCCMEPLEVLANTYKHIQALDYPGHLEVHVLDDGDQAAVRALAISYGFNYAVRENRPFLRKAGNLRWAFGRTTGAFFAIFDADFCPRPDFLLEMLPEHLADDKLALVQSPQFFRTTKEQTWVEQGAGAVQELFYRVVQVNRNHWGASICVGSNAVYRRAALEAVGGTAEIGFSEDVHTGFGAVSRGWNLKYIPLCLACGICPDNPRSFFSQQMRWCMGSTTLLLNPEFWKSNLTFMQKLCYSCGFMYYSAVSLSIFISPLPGIILLWIRPELFKYYNLAFALPSLFYGIILYPLWAKGRYGLNVQHIQVIQSFAYLNAIKDKLLGNALHWAPTGNAKAHKSNKYRNMRILAWCWWFMVLGGLVSAVSWRVLHGIHWYHTIPLILLNAYNFYLAHPFLFYCG</sequence>
<dbReference type="Gene3D" id="2.60.120.180">
    <property type="match status" value="1"/>
</dbReference>
<feature type="chain" id="PRO_5025541693" description="Glycosyltransferase 2-like domain-containing protein" evidence="11">
    <location>
        <begin position="19"/>
        <end position="845"/>
    </location>
</feature>
<evidence type="ECO:0000256" key="9">
    <source>
        <dbReference type="SAM" id="MobiDB-lite"/>
    </source>
</evidence>
<evidence type="ECO:0000259" key="12">
    <source>
        <dbReference type="Pfam" id="PF00535"/>
    </source>
</evidence>
<dbReference type="SUPFAM" id="SSF49899">
    <property type="entry name" value="Concanavalin A-like lectins/glucanases"/>
    <property type="match status" value="1"/>
</dbReference>
<dbReference type="Pfam" id="PF00535">
    <property type="entry name" value="Glycos_transf_2"/>
    <property type="match status" value="1"/>
</dbReference>
<dbReference type="PANTHER" id="PTHR43867:SF2">
    <property type="entry name" value="CELLULOSE SYNTHASE CATALYTIC SUBUNIT A [UDP-FORMING]"/>
    <property type="match status" value="1"/>
</dbReference>
<feature type="transmembrane region" description="Helical" evidence="10">
    <location>
        <begin position="391"/>
        <end position="411"/>
    </location>
</feature>
<dbReference type="GO" id="GO:0016757">
    <property type="term" value="F:glycosyltransferase activity"/>
    <property type="evidence" value="ECO:0007669"/>
    <property type="project" value="UniProtKB-KW"/>
</dbReference>
<name>A0A6A6TWT6_9PEZI</name>
<evidence type="ECO:0000256" key="8">
    <source>
        <dbReference type="RuleBase" id="RU361163"/>
    </source>
</evidence>
<feature type="transmembrane region" description="Helical" evidence="10">
    <location>
        <begin position="824"/>
        <end position="843"/>
    </location>
</feature>
<evidence type="ECO:0000256" key="11">
    <source>
        <dbReference type="SAM" id="SignalP"/>
    </source>
</evidence>
<dbReference type="InterPro" id="IPR002594">
    <property type="entry name" value="GH12"/>
</dbReference>
<feature type="transmembrane region" description="Helical" evidence="10">
    <location>
        <begin position="793"/>
        <end position="812"/>
    </location>
</feature>
<keyword evidence="6 10" id="KW-1133">Transmembrane helix</keyword>
<dbReference type="OrthoDB" id="72851at2759"/>
<protein>
    <recommendedName>
        <fullName evidence="12">Glycosyltransferase 2-like domain-containing protein</fullName>
    </recommendedName>
</protein>
<reference evidence="13" key="1">
    <citation type="journal article" date="2020" name="Stud. Mycol.">
        <title>101 Dothideomycetes genomes: a test case for predicting lifestyles and emergence of pathogens.</title>
        <authorList>
            <person name="Haridas S."/>
            <person name="Albert R."/>
            <person name="Binder M."/>
            <person name="Bloem J."/>
            <person name="Labutti K."/>
            <person name="Salamov A."/>
            <person name="Andreopoulos B."/>
            <person name="Baker S."/>
            <person name="Barry K."/>
            <person name="Bills G."/>
            <person name="Bluhm B."/>
            <person name="Cannon C."/>
            <person name="Castanera R."/>
            <person name="Culley D."/>
            <person name="Daum C."/>
            <person name="Ezra D."/>
            <person name="Gonzalez J."/>
            <person name="Henrissat B."/>
            <person name="Kuo A."/>
            <person name="Liang C."/>
            <person name="Lipzen A."/>
            <person name="Lutzoni F."/>
            <person name="Magnuson J."/>
            <person name="Mondo S."/>
            <person name="Nolan M."/>
            <person name="Ohm R."/>
            <person name="Pangilinan J."/>
            <person name="Park H.-J."/>
            <person name="Ramirez L."/>
            <person name="Alfaro M."/>
            <person name="Sun H."/>
            <person name="Tritt A."/>
            <person name="Yoshinaga Y."/>
            <person name="Zwiers L.-H."/>
            <person name="Turgeon B."/>
            <person name="Goodwin S."/>
            <person name="Spatafora J."/>
            <person name="Crous P."/>
            <person name="Grigoriev I."/>
        </authorList>
    </citation>
    <scope>NUCLEOTIDE SEQUENCE</scope>
    <source>
        <strain evidence="13">CBS 115976</strain>
    </source>
</reference>
<keyword evidence="8" id="KW-0378">Hydrolase</keyword>
<dbReference type="GO" id="GO:0008810">
    <property type="term" value="F:cellulase activity"/>
    <property type="evidence" value="ECO:0007669"/>
    <property type="project" value="InterPro"/>
</dbReference>
<dbReference type="Proteomes" id="UP000799302">
    <property type="component" value="Unassembled WGS sequence"/>
</dbReference>
<feature type="compositionally biased region" description="Low complexity" evidence="9">
    <location>
        <begin position="262"/>
        <end position="291"/>
    </location>
</feature>
<keyword evidence="8" id="KW-0624">Polysaccharide degradation</keyword>